<dbReference type="EMBL" id="JAFMPY010000036">
    <property type="protein sequence ID" value="MBO0906297.1"/>
    <property type="molecule type" value="Genomic_DNA"/>
</dbReference>
<organism evidence="2 3">
    <name type="scientific">Jiella sonneratiae</name>
    <dbReference type="NCBI Taxonomy" id="2816856"/>
    <lineage>
        <taxon>Bacteria</taxon>
        <taxon>Pseudomonadati</taxon>
        <taxon>Pseudomonadota</taxon>
        <taxon>Alphaproteobacteria</taxon>
        <taxon>Hyphomicrobiales</taxon>
        <taxon>Aurantimonadaceae</taxon>
        <taxon>Jiella</taxon>
    </lineage>
</organism>
<proteinExistence type="predicted"/>
<dbReference type="RefSeq" id="WP_207352929.1">
    <property type="nucleotide sequence ID" value="NZ_JAFMPY010000036.1"/>
</dbReference>
<evidence type="ECO:0000256" key="1">
    <source>
        <dbReference type="ARBA" id="ARBA00022649"/>
    </source>
</evidence>
<accession>A0ABS3J9F7</accession>
<gene>
    <name evidence="2" type="ORF">J1C47_21820</name>
</gene>
<dbReference type="Pfam" id="PF08681">
    <property type="entry name" value="TacA1"/>
    <property type="match status" value="1"/>
</dbReference>
<reference evidence="2 3" key="1">
    <citation type="submission" date="2021-03" db="EMBL/GenBank/DDBJ databases">
        <title>Whole genome sequence of Jiella sp. MQZ13P-4.</title>
        <authorList>
            <person name="Tuo L."/>
        </authorList>
    </citation>
    <scope>NUCLEOTIDE SEQUENCE [LARGE SCALE GENOMIC DNA]</scope>
    <source>
        <strain evidence="2 3">MQZ13P-4</strain>
    </source>
</reference>
<dbReference type="Proteomes" id="UP000664288">
    <property type="component" value="Unassembled WGS sequence"/>
</dbReference>
<evidence type="ECO:0000313" key="3">
    <source>
        <dbReference type="Proteomes" id="UP000664288"/>
    </source>
</evidence>
<comment type="caution">
    <text evidence="2">The sequence shown here is derived from an EMBL/GenBank/DDBJ whole genome shotgun (WGS) entry which is preliminary data.</text>
</comment>
<protein>
    <submittedName>
        <fullName evidence="2">DUF1778 domain-containing protein</fullName>
    </submittedName>
</protein>
<name>A0ABS3J9F7_9HYPH</name>
<evidence type="ECO:0000313" key="2">
    <source>
        <dbReference type="EMBL" id="MBO0906297.1"/>
    </source>
</evidence>
<keyword evidence="1" id="KW-1277">Toxin-antitoxin system</keyword>
<dbReference type="Gene3D" id="1.20.5.780">
    <property type="entry name" value="Single helix bin"/>
    <property type="match status" value="1"/>
</dbReference>
<sequence>MMIRRRTQLIEAAQIVPLSSDDQAHLVEAVLAPALPTPAMRRAVAQHRRLVGGTGLLMKERAPR</sequence>
<dbReference type="InterPro" id="IPR014795">
    <property type="entry name" value="TacA_1-like"/>
</dbReference>
<keyword evidence="3" id="KW-1185">Reference proteome</keyword>